<dbReference type="EMBL" id="BAAAOH010000001">
    <property type="protein sequence ID" value="GAA1984073.1"/>
    <property type="molecule type" value="Genomic_DNA"/>
</dbReference>
<dbReference type="SUPFAM" id="SSF161098">
    <property type="entry name" value="MetI-like"/>
    <property type="match status" value="1"/>
</dbReference>
<keyword evidence="5 9" id="KW-0812">Transmembrane</keyword>
<evidence type="ECO:0000256" key="6">
    <source>
        <dbReference type="ARBA" id="ARBA00022970"/>
    </source>
</evidence>
<accession>A0ABP5DTC9</accession>
<evidence type="ECO:0000256" key="5">
    <source>
        <dbReference type="ARBA" id="ARBA00022692"/>
    </source>
</evidence>
<feature type="domain" description="ABC transmembrane type-1" evidence="10">
    <location>
        <begin position="83"/>
        <end position="276"/>
    </location>
</feature>
<dbReference type="InterPro" id="IPR000515">
    <property type="entry name" value="MetI-like"/>
</dbReference>
<dbReference type="Gene3D" id="1.10.3720.10">
    <property type="entry name" value="MetI-like"/>
    <property type="match status" value="1"/>
</dbReference>
<keyword evidence="4" id="KW-1003">Cell membrane</keyword>
<reference evidence="12" key="1">
    <citation type="journal article" date="2019" name="Int. J. Syst. Evol. Microbiol.">
        <title>The Global Catalogue of Microorganisms (GCM) 10K type strain sequencing project: providing services to taxonomists for standard genome sequencing and annotation.</title>
        <authorList>
            <consortium name="The Broad Institute Genomics Platform"/>
            <consortium name="The Broad Institute Genome Sequencing Center for Infectious Disease"/>
            <person name="Wu L."/>
            <person name="Ma J."/>
        </authorList>
    </citation>
    <scope>NUCLEOTIDE SEQUENCE [LARGE SCALE GENOMIC DNA]</scope>
    <source>
        <strain evidence="12">JCM 14902</strain>
    </source>
</reference>
<feature type="transmembrane region" description="Helical" evidence="9">
    <location>
        <begin position="128"/>
        <end position="148"/>
    </location>
</feature>
<proteinExistence type="inferred from homology"/>
<feature type="transmembrane region" description="Helical" evidence="9">
    <location>
        <begin position="34"/>
        <end position="53"/>
    </location>
</feature>
<dbReference type="PANTHER" id="PTHR30614">
    <property type="entry name" value="MEMBRANE COMPONENT OF AMINO ACID ABC TRANSPORTER"/>
    <property type="match status" value="1"/>
</dbReference>
<dbReference type="CDD" id="cd06261">
    <property type="entry name" value="TM_PBP2"/>
    <property type="match status" value="1"/>
</dbReference>
<comment type="caution">
    <text evidence="11">The sequence shown here is derived from an EMBL/GenBank/DDBJ whole genome shotgun (WGS) entry which is preliminary data.</text>
</comment>
<evidence type="ECO:0000256" key="9">
    <source>
        <dbReference type="RuleBase" id="RU363032"/>
    </source>
</evidence>
<keyword evidence="8 9" id="KW-0472">Membrane</keyword>
<evidence type="ECO:0000256" key="3">
    <source>
        <dbReference type="ARBA" id="ARBA00022448"/>
    </source>
</evidence>
<dbReference type="PROSITE" id="PS50928">
    <property type="entry name" value="ABC_TM1"/>
    <property type="match status" value="1"/>
</dbReference>
<dbReference type="Pfam" id="PF00528">
    <property type="entry name" value="BPD_transp_1"/>
    <property type="match status" value="1"/>
</dbReference>
<evidence type="ECO:0000259" key="10">
    <source>
        <dbReference type="PROSITE" id="PS50928"/>
    </source>
</evidence>
<keyword evidence="12" id="KW-1185">Reference proteome</keyword>
<dbReference type="InterPro" id="IPR043429">
    <property type="entry name" value="ArtM/GltK/GlnP/TcyL/YhdX-like"/>
</dbReference>
<evidence type="ECO:0000256" key="4">
    <source>
        <dbReference type="ARBA" id="ARBA00022475"/>
    </source>
</evidence>
<feature type="transmembrane region" description="Helical" evidence="9">
    <location>
        <begin position="85"/>
        <end position="107"/>
    </location>
</feature>
<comment type="similarity">
    <text evidence="2">Belongs to the binding-protein-dependent transport system permease family. HisMQ subfamily.</text>
</comment>
<evidence type="ECO:0000313" key="12">
    <source>
        <dbReference type="Proteomes" id="UP001500326"/>
    </source>
</evidence>
<name>A0ABP5DTC9_9MICO</name>
<comment type="subcellular location">
    <subcellularLocation>
        <location evidence="1 9">Cell membrane</location>
        <topology evidence="1 9">Multi-pass membrane protein</topology>
    </subcellularLocation>
</comment>
<feature type="transmembrane region" description="Helical" evidence="9">
    <location>
        <begin position="255"/>
        <end position="276"/>
    </location>
</feature>
<dbReference type="PANTHER" id="PTHR30614:SF20">
    <property type="entry name" value="GLUTAMINE TRANSPORT SYSTEM PERMEASE PROTEIN GLNP"/>
    <property type="match status" value="1"/>
</dbReference>
<evidence type="ECO:0000256" key="1">
    <source>
        <dbReference type="ARBA" id="ARBA00004651"/>
    </source>
</evidence>
<keyword evidence="3 9" id="KW-0813">Transport</keyword>
<gene>
    <name evidence="11" type="ORF">GCM10009777_17470</name>
</gene>
<dbReference type="RefSeq" id="WP_344060592.1">
    <property type="nucleotide sequence ID" value="NZ_BAAAOH010000001.1"/>
</dbReference>
<evidence type="ECO:0000256" key="2">
    <source>
        <dbReference type="ARBA" id="ARBA00010072"/>
    </source>
</evidence>
<evidence type="ECO:0000313" key="11">
    <source>
        <dbReference type="EMBL" id="GAA1984073.1"/>
    </source>
</evidence>
<sequence length="293" mass="32013">MTRASSRAAEAPPRAVSAVELERRAVRKRQGARSVAISLISTVVVAVLAWMLIINTPGWARVQQQFFDPQVALASLPRVWDGFLLNLRVLAMASVLVLIFGLLLATLRTLRGPVWLPLRALAAAYTDLFRGIPLIIVLYLVGFGIPGLELTPERLPTEFWATIAITLTYSAYVSEVFRAGIEAVHPSQRHAARSLGLSHGQAMRLVVVPQAVRKVTPALMNDFVALQKDVGLISLLGAVDAVRAAQIETAAYFNFTPYVVAGLLFVLLAIPTIRLTDWYTARVRAREQIGGIV</sequence>
<evidence type="ECO:0000256" key="8">
    <source>
        <dbReference type="ARBA" id="ARBA00023136"/>
    </source>
</evidence>
<keyword evidence="6" id="KW-0029">Amino-acid transport</keyword>
<organism evidence="11 12">
    <name type="scientific">Microbacterium pumilum</name>
    <dbReference type="NCBI Taxonomy" id="344165"/>
    <lineage>
        <taxon>Bacteria</taxon>
        <taxon>Bacillati</taxon>
        <taxon>Actinomycetota</taxon>
        <taxon>Actinomycetes</taxon>
        <taxon>Micrococcales</taxon>
        <taxon>Microbacteriaceae</taxon>
        <taxon>Microbacterium</taxon>
    </lineage>
</organism>
<dbReference type="NCBIfam" id="TIGR01726">
    <property type="entry name" value="HEQRo_perm_3TM"/>
    <property type="match status" value="1"/>
</dbReference>
<dbReference type="InterPro" id="IPR035906">
    <property type="entry name" value="MetI-like_sf"/>
</dbReference>
<evidence type="ECO:0000256" key="7">
    <source>
        <dbReference type="ARBA" id="ARBA00022989"/>
    </source>
</evidence>
<dbReference type="InterPro" id="IPR010065">
    <property type="entry name" value="AA_ABC_transptr_permease_3TM"/>
</dbReference>
<protein>
    <submittedName>
        <fullName evidence="11">Amino acid ABC transporter permease</fullName>
    </submittedName>
</protein>
<dbReference type="Proteomes" id="UP001500326">
    <property type="component" value="Unassembled WGS sequence"/>
</dbReference>
<keyword evidence="7 9" id="KW-1133">Transmembrane helix</keyword>